<comment type="similarity">
    <text evidence="5">Belongs to the CitG/MdcB family.</text>
</comment>
<dbReference type="PANTHER" id="PTHR30201:SF2">
    <property type="entry name" value="2-(5''-TRIPHOSPHORIBOSYL)-3'-DEPHOSPHOCOENZYME-A SYNTHASE"/>
    <property type="match status" value="1"/>
</dbReference>
<dbReference type="InterPro" id="IPR017551">
    <property type="entry name" value="TriPribosyl-deP-CoA_syn_CitG"/>
</dbReference>
<evidence type="ECO:0000256" key="4">
    <source>
        <dbReference type="ARBA" id="ARBA00022840"/>
    </source>
</evidence>
<comment type="caution">
    <text evidence="6">The sequence shown here is derived from an EMBL/GenBank/DDBJ whole genome shotgun (WGS) entry which is preliminary data.</text>
</comment>
<reference evidence="7" key="1">
    <citation type="submission" date="2016-03" db="EMBL/GenBank/DDBJ databases">
        <authorList>
            <person name="Johnson T.J."/>
            <person name="Youmans B."/>
            <person name="Case K."/>
            <person name="Noll S."/>
        </authorList>
    </citation>
    <scope>NUCLEOTIDE SEQUENCE [LARGE SCALE GENOMIC DNA]</scope>
    <source>
        <strain evidence="7">UMNLAv8</strain>
    </source>
</reference>
<dbReference type="GO" id="GO:0046917">
    <property type="term" value="F:triphosphoribosyl-dephospho-CoA synthase activity"/>
    <property type="evidence" value="ECO:0007669"/>
    <property type="project" value="UniProtKB-UniRule"/>
</dbReference>
<evidence type="ECO:0000256" key="5">
    <source>
        <dbReference type="HAMAP-Rule" id="MF_00397"/>
    </source>
</evidence>
<dbReference type="PANTHER" id="PTHR30201">
    <property type="entry name" value="TRIPHOSPHORIBOSYL-DEPHOSPHO-COA SYNTHASE"/>
    <property type="match status" value="1"/>
</dbReference>
<dbReference type="Pfam" id="PF01874">
    <property type="entry name" value="CitG"/>
    <property type="match status" value="1"/>
</dbReference>
<name>A0A179CIT5_9LACO</name>
<dbReference type="NCBIfam" id="NF002315">
    <property type="entry name" value="PRK01237.1"/>
    <property type="match status" value="1"/>
</dbReference>
<keyword evidence="4 5" id="KW-0067">ATP-binding</keyword>
<evidence type="ECO:0000313" key="6">
    <source>
        <dbReference type="EMBL" id="OAQ06806.1"/>
    </source>
</evidence>
<dbReference type="GO" id="GO:0051191">
    <property type="term" value="P:prosthetic group biosynthetic process"/>
    <property type="evidence" value="ECO:0007669"/>
    <property type="project" value="TreeGrafter"/>
</dbReference>
<gene>
    <name evidence="5" type="primary">citG</name>
    <name evidence="6" type="ORF">A3O14_00555</name>
</gene>
<evidence type="ECO:0000256" key="1">
    <source>
        <dbReference type="ARBA" id="ARBA00001210"/>
    </source>
</evidence>
<evidence type="ECO:0000313" key="7">
    <source>
        <dbReference type="Proteomes" id="UP000078520"/>
    </source>
</evidence>
<dbReference type="EMBL" id="LVKI01000048">
    <property type="protein sequence ID" value="OAQ06806.1"/>
    <property type="molecule type" value="Genomic_DNA"/>
</dbReference>
<dbReference type="EC" id="2.4.2.52" evidence="5"/>
<organism evidence="6 7">
    <name type="scientific">Ligilactobacillus aviarius</name>
    <dbReference type="NCBI Taxonomy" id="1606"/>
    <lineage>
        <taxon>Bacteria</taxon>
        <taxon>Bacillati</taxon>
        <taxon>Bacillota</taxon>
        <taxon>Bacilli</taxon>
        <taxon>Lactobacillales</taxon>
        <taxon>Lactobacillaceae</taxon>
        <taxon>Ligilactobacillus</taxon>
    </lineage>
</organism>
<dbReference type="RefSeq" id="WP_064207951.1">
    <property type="nucleotide sequence ID" value="NZ_LVKC01000018.1"/>
</dbReference>
<evidence type="ECO:0000256" key="2">
    <source>
        <dbReference type="ARBA" id="ARBA00022679"/>
    </source>
</evidence>
<dbReference type="Proteomes" id="UP000078520">
    <property type="component" value="Unassembled WGS sequence"/>
</dbReference>
<sequence>MNSLTQNALRALLYEVVTFPKPGLVDPVDHSTHPDMNVYTFIDSSASLIPYFENCIAAAQTADDDLLNLFEKIRVLGIEAEERMFTATNGINTHKGAIFSLGIILTAFAYAQKNYPNYTLNDIQTIIQQMTCNILDDFHHRQNTAGEKQFTKYHLTGARGEAYRGFPTVFKIGVPYLTQADGTTQEKLINTLLFLAANVEDSNLLKRSDDPQIFEWVKSQIKIFFKRGGYHTNAGKEFLNQLNHEFTKRNLSLGGTADMLIATIFVCLVQGAQI</sequence>
<dbReference type="GO" id="GO:0005524">
    <property type="term" value="F:ATP binding"/>
    <property type="evidence" value="ECO:0007669"/>
    <property type="project" value="UniProtKB-KW"/>
</dbReference>
<dbReference type="NCBIfam" id="TIGR03125">
    <property type="entry name" value="citrate_citG"/>
    <property type="match status" value="1"/>
</dbReference>
<accession>A0A179CIT5</accession>
<dbReference type="AlphaFoldDB" id="A0A179CIT5"/>
<protein>
    <recommendedName>
        <fullName evidence="5">Probable 2-(5''-triphosphoribosyl)-3'-dephosphocoenzyme-A synthase</fullName>
        <shortName evidence="5">2-(5''-triphosphoribosyl)-3'-dephospho-CoA synthase</shortName>
        <ecNumber evidence="5">2.4.2.52</ecNumber>
    </recommendedName>
</protein>
<dbReference type="OrthoDB" id="114886at2"/>
<comment type="catalytic activity">
    <reaction evidence="1 5">
        <text>3'-dephospho-CoA + ATP = 2'-(5''-triphospho-alpha-D-ribosyl)-3'-dephospho-CoA + adenine</text>
        <dbReference type="Rhea" id="RHEA:15117"/>
        <dbReference type="ChEBI" id="CHEBI:16708"/>
        <dbReference type="ChEBI" id="CHEBI:30616"/>
        <dbReference type="ChEBI" id="CHEBI:57328"/>
        <dbReference type="ChEBI" id="CHEBI:61378"/>
        <dbReference type="EC" id="2.4.2.52"/>
    </reaction>
</comment>
<dbReference type="InterPro" id="IPR002736">
    <property type="entry name" value="CitG"/>
</dbReference>
<dbReference type="HAMAP" id="MF_00397">
    <property type="entry name" value="CitG"/>
    <property type="match status" value="1"/>
</dbReference>
<evidence type="ECO:0000256" key="3">
    <source>
        <dbReference type="ARBA" id="ARBA00022741"/>
    </source>
</evidence>
<proteinExistence type="inferred from homology"/>
<keyword evidence="3 5" id="KW-0547">Nucleotide-binding</keyword>
<dbReference type="Gene3D" id="1.10.4200.10">
    <property type="entry name" value="Triphosphoribosyl-dephospho-CoA protein"/>
    <property type="match status" value="1"/>
</dbReference>
<keyword evidence="2 5" id="KW-0808">Transferase</keyword>